<dbReference type="InterPro" id="IPR028081">
    <property type="entry name" value="Leu-bd"/>
</dbReference>
<feature type="domain" description="Leucine-binding protein" evidence="6">
    <location>
        <begin position="51"/>
        <end position="382"/>
    </location>
</feature>
<feature type="chain" id="PRO_5039103211" evidence="5">
    <location>
        <begin position="21"/>
        <end position="408"/>
    </location>
</feature>
<accession>A0A072NMV3</accession>
<evidence type="ECO:0000313" key="8">
    <source>
        <dbReference type="Proteomes" id="UP000027936"/>
    </source>
</evidence>
<dbReference type="EMBL" id="JJRY01000006">
    <property type="protein sequence ID" value="KEF38786.1"/>
    <property type="molecule type" value="Genomic_DNA"/>
</dbReference>
<comment type="similarity">
    <text evidence="1">Belongs to the leucine-binding protein family.</text>
</comment>
<proteinExistence type="inferred from homology"/>
<reference evidence="7 8" key="1">
    <citation type="submission" date="2014-04" db="EMBL/GenBank/DDBJ databases">
        <title>Draft genome sequence of Bacillus azotoformans MEV2011, a (co-) denitrifying strain unable to grow in the presence of oxygen.</title>
        <authorList>
            <person name="Nielsen M."/>
            <person name="Schreiber L."/>
            <person name="Finster K."/>
            <person name="Schramm A."/>
        </authorList>
    </citation>
    <scope>NUCLEOTIDE SEQUENCE [LARGE SCALE GENOMIC DNA]</scope>
    <source>
        <strain evidence="7 8">MEV2011</strain>
    </source>
</reference>
<dbReference type="PANTHER" id="PTHR47151">
    <property type="entry name" value="LEU/ILE/VAL-BINDING ABC TRANSPORTER SUBUNIT"/>
    <property type="match status" value="1"/>
</dbReference>
<dbReference type="CDD" id="cd06342">
    <property type="entry name" value="PBP1_ABC_LIVBP-like"/>
    <property type="match status" value="1"/>
</dbReference>
<dbReference type="Pfam" id="PF13458">
    <property type="entry name" value="Peripla_BP_6"/>
    <property type="match status" value="1"/>
</dbReference>
<keyword evidence="4" id="KW-0029">Amino-acid transport</keyword>
<evidence type="ECO:0000259" key="6">
    <source>
        <dbReference type="Pfam" id="PF13458"/>
    </source>
</evidence>
<dbReference type="InterPro" id="IPR028082">
    <property type="entry name" value="Peripla_BP_I"/>
</dbReference>
<evidence type="ECO:0000256" key="3">
    <source>
        <dbReference type="ARBA" id="ARBA00022729"/>
    </source>
</evidence>
<dbReference type="PRINTS" id="PR00337">
    <property type="entry name" value="LEUILEVALBP"/>
</dbReference>
<dbReference type="GO" id="GO:0006865">
    <property type="term" value="P:amino acid transport"/>
    <property type="evidence" value="ECO:0007669"/>
    <property type="project" value="UniProtKB-KW"/>
</dbReference>
<feature type="signal peptide" evidence="5">
    <location>
        <begin position="1"/>
        <end position="20"/>
    </location>
</feature>
<dbReference type="RefSeq" id="WP_035195325.1">
    <property type="nucleotide sequence ID" value="NZ_JJRY01000006.1"/>
</dbReference>
<evidence type="ECO:0000256" key="4">
    <source>
        <dbReference type="ARBA" id="ARBA00022970"/>
    </source>
</evidence>
<sequence length="408" mass="42646">MFRKTLSVLATATLAIGLLAGCSSSGGNDQAGGKATEPSADGGKAGGAQVIKIATQSPLSGGSATIGESIKLGAQLALEENAAKFKELGFDLVLVPYDDQADPKKGVANAQLIGSDTAVLGVVGHYNSGVAIPSSEIYEKYSMPMVSPANTATDVTDRKLKTVNRIVARDDFQGPAGAEFAVKTLGAKKIFIIQDKTAYGTGLAEAFKGAAEGLGAQIAGFEGITIGEKDFNGVMNQVVAQNPDMIYFGGMYTEGGMIIKQAREKGFTGPIMGGDGMDSSTLVEIAGESVLNTYITSAAGVTTATEAGQKFAEKYEAKFKKGIEGYSAYGYDAMGVLLQGIEESIKANNNALPTREQVAEAVRNVKEYEGVVTKVSFDEIGDNNYAKIFIYKFEEASYPAAQVDEVSK</sequence>
<protein>
    <submittedName>
        <fullName evidence="7">Amino acid/amide ABC transporter substrate-binding protein, HAAT family</fullName>
    </submittedName>
</protein>
<evidence type="ECO:0000256" key="2">
    <source>
        <dbReference type="ARBA" id="ARBA00022448"/>
    </source>
</evidence>
<keyword evidence="3 5" id="KW-0732">Signal</keyword>
<dbReference type="Proteomes" id="UP000027936">
    <property type="component" value="Unassembled WGS sequence"/>
</dbReference>
<dbReference type="PANTHER" id="PTHR47151:SF2">
    <property type="entry name" value="AMINO ACID BINDING PROTEIN"/>
    <property type="match status" value="1"/>
</dbReference>
<name>A0A072NMV3_SCHAZ</name>
<dbReference type="Gene3D" id="3.40.50.2300">
    <property type="match status" value="2"/>
</dbReference>
<dbReference type="OrthoDB" id="9783240at2"/>
<dbReference type="InterPro" id="IPR000709">
    <property type="entry name" value="Leu_Ile_Val-bd"/>
</dbReference>
<dbReference type="SUPFAM" id="SSF53822">
    <property type="entry name" value="Periplasmic binding protein-like I"/>
    <property type="match status" value="1"/>
</dbReference>
<evidence type="ECO:0000256" key="5">
    <source>
        <dbReference type="SAM" id="SignalP"/>
    </source>
</evidence>
<dbReference type="PATRIC" id="fig|1348973.3.peg.1947"/>
<comment type="caution">
    <text evidence="7">The sequence shown here is derived from an EMBL/GenBank/DDBJ whole genome shotgun (WGS) entry which is preliminary data.</text>
</comment>
<gene>
    <name evidence="7" type="ORF">M670_02000</name>
</gene>
<dbReference type="PROSITE" id="PS51257">
    <property type="entry name" value="PROKAR_LIPOPROTEIN"/>
    <property type="match status" value="1"/>
</dbReference>
<organism evidence="7 8">
    <name type="scientific">Schinkia azotoformans MEV2011</name>
    <dbReference type="NCBI Taxonomy" id="1348973"/>
    <lineage>
        <taxon>Bacteria</taxon>
        <taxon>Bacillati</taxon>
        <taxon>Bacillota</taxon>
        <taxon>Bacilli</taxon>
        <taxon>Bacillales</taxon>
        <taxon>Bacillaceae</taxon>
        <taxon>Calidifontibacillus/Schinkia group</taxon>
        <taxon>Schinkia</taxon>
    </lineage>
</organism>
<keyword evidence="2" id="KW-0813">Transport</keyword>
<evidence type="ECO:0000313" key="7">
    <source>
        <dbReference type="EMBL" id="KEF38786.1"/>
    </source>
</evidence>
<dbReference type="AlphaFoldDB" id="A0A072NMV3"/>
<evidence type="ECO:0000256" key="1">
    <source>
        <dbReference type="ARBA" id="ARBA00010062"/>
    </source>
</evidence>